<name>A0A4S4LZL7_9AGAM</name>
<dbReference type="OrthoDB" id="10668022at2759"/>
<dbReference type="AlphaFoldDB" id="A0A4S4LZL7"/>
<sequence length="248" mass="28335">MHSRDRPKIVIAGSELLSENSVNLSDAILIRPGRLRYTVQVRGKNKKKKKIDVRWRAYKPLTTISKRENEVILQQPDAGWFYLGTFRGQGQQELLPAEFACLSQKTKDAVIRMTAGKTTDAAVMQEISNLYSMGYLHAHRINLQLMGNKKAIMDVLYQSDARQHASSAWGACEKKAFRDPRAIPDCVGCPGIRMRPRRKSFRPASIQIGHRWLCRVCGGLKPWTCPRRMGYIKRAGHRAKKYRGRAWV</sequence>
<accession>A0A4S4LZL7</accession>
<proteinExistence type="predicted"/>
<evidence type="ECO:0000313" key="2">
    <source>
        <dbReference type="Proteomes" id="UP000310158"/>
    </source>
</evidence>
<protein>
    <submittedName>
        <fullName evidence="1">Uncharacterized protein</fullName>
    </submittedName>
</protein>
<dbReference type="EMBL" id="SGPL01000105">
    <property type="protein sequence ID" value="THH17597.1"/>
    <property type="molecule type" value="Genomic_DNA"/>
</dbReference>
<gene>
    <name evidence="1" type="ORF">EW146_g3248</name>
</gene>
<evidence type="ECO:0000313" key="1">
    <source>
        <dbReference type="EMBL" id="THH17597.1"/>
    </source>
</evidence>
<reference evidence="1 2" key="1">
    <citation type="submission" date="2019-02" db="EMBL/GenBank/DDBJ databases">
        <title>Genome sequencing of the rare red list fungi Bondarzewia mesenterica.</title>
        <authorList>
            <person name="Buettner E."/>
            <person name="Kellner H."/>
        </authorList>
    </citation>
    <scope>NUCLEOTIDE SEQUENCE [LARGE SCALE GENOMIC DNA]</scope>
    <source>
        <strain evidence="1 2">DSM 108281</strain>
    </source>
</reference>
<comment type="caution">
    <text evidence="1">The sequence shown here is derived from an EMBL/GenBank/DDBJ whole genome shotgun (WGS) entry which is preliminary data.</text>
</comment>
<dbReference type="Proteomes" id="UP000310158">
    <property type="component" value="Unassembled WGS sequence"/>
</dbReference>
<organism evidence="1 2">
    <name type="scientific">Bondarzewia mesenterica</name>
    <dbReference type="NCBI Taxonomy" id="1095465"/>
    <lineage>
        <taxon>Eukaryota</taxon>
        <taxon>Fungi</taxon>
        <taxon>Dikarya</taxon>
        <taxon>Basidiomycota</taxon>
        <taxon>Agaricomycotina</taxon>
        <taxon>Agaricomycetes</taxon>
        <taxon>Russulales</taxon>
        <taxon>Bondarzewiaceae</taxon>
        <taxon>Bondarzewia</taxon>
    </lineage>
</organism>
<keyword evidence="2" id="KW-1185">Reference proteome</keyword>